<dbReference type="Proteomes" id="UP000075243">
    <property type="component" value="Unassembled WGS sequence"/>
</dbReference>
<dbReference type="OMA" id="AINIYEW"/>
<evidence type="ECO:0000256" key="1">
    <source>
        <dbReference type="PROSITE-ProRule" id="PRU00047"/>
    </source>
</evidence>
<keyword evidence="5" id="KW-1185">Reference proteome</keyword>
<evidence type="ECO:0000313" key="4">
    <source>
        <dbReference type="EMBL" id="KYP44417.1"/>
    </source>
</evidence>
<organism evidence="4 5">
    <name type="scientific">Cajanus cajan</name>
    <name type="common">Pigeon pea</name>
    <name type="synonym">Cajanus indicus</name>
    <dbReference type="NCBI Taxonomy" id="3821"/>
    <lineage>
        <taxon>Eukaryota</taxon>
        <taxon>Viridiplantae</taxon>
        <taxon>Streptophyta</taxon>
        <taxon>Embryophyta</taxon>
        <taxon>Tracheophyta</taxon>
        <taxon>Spermatophyta</taxon>
        <taxon>Magnoliopsida</taxon>
        <taxon>eudicotyledons</taxon>
        <taxon>Gunneridae</taxon>
        <taxon>Pentapetalae</taxon>
        <taxon>rosids</taxon>
        <taxon>fabids</taxon>
        <taxon>Fabales</taxon>
        <taxon>Fabaceae</taxon>
        <taxon>Papilionoideae</taxon>
        <taxon>50 kb inversion clade</taxon>
        <taxon>NPAAA clade</taxon>
        <taxon>indigoferoid/millettioid clade</taxon>
        <taxon>Phaseoleae</taxon>
        <taxon>Cajanus</taxon>
    </lineage>
</organism>
<name>A0A151RPB4_CAJCA</name>
<reference evidence="4" key="1">
    <citation type="journal article" date="2012" name="Nat. Biotechnol.">
        <title>Draft genome sequence of pigeonpea (Cajanus cajan), an orphan legume crop of resource-poor farmers.</title>
        <authorList>
            <person name="Varshney R.K."/>
            <person name="Chen W."/>
            <person name="Li Y."/>
            <person name="Bharti A.K."/>
            <person name="Saxena R.K."/>
            <person name="Schlueter J.A."/>
            <person name="Donoghue M.T."/>
            <person name="Azam S."/>
            <person name="Fan G."/>
            <person name="Whaley A.M."/>
            <person name="Farmer A.D."/>
            <person name="Sheridan J."/>
            <person name="Iwata A."/>
            <person name="Tuteja R."/>
            <person name="Penmetsa R.V."/>
            <person name="Wu W."/>
            <person name="Upadhyaya H.D."/>
            <person name="Yang S.P."/>
            <person name="Shah T."/>
            <person name="Saxena K.B."/>
            <person name="Michael T."/>
            <person name="McCombie W.R."/>
            <person name="Yang B."/>
            <person name="Zhang G."/>
            <person name="Yang H."/>
            <person name="Wang J."/>
            <person name="Spillane C."/>
            <person name="Cook D.R."/>
            <person name="May G.D."/>
            <person name="Xu X."/>
            <person name="Jackson S.A."/>
        </authorList>
    </citation>
    <scope>NUCLEOTIDE SEQUENCE [LARGE SCALE GENOMIC DNA]</scope>
</reference>
<dbReference type="InterPro" id="IPR001878">
    <property type="entry name" value="Znf_CCHC"/>
</dbReference>
<keyword evidence="1" id="KW-0479">Metal-binding</keyword>
<sequence length="701" mass="80882">MIRYTIDKPTLHKEFYSVDWTSQRQWFLTNFKGDQRSKIIDSFYTFLENVQNHVCFFDWFNVYLLRNKISPPWITTITEDLSVNTLTVWHRKDGRLVKSDLPPNNSYFIPNLEDKYMASPFKYKFDETIGAQDIKALMEQNNYTNKYLQVLGENLVSKASTSGTKGSEVPQSVTKTLFKPGNLTNQTRNMFRVIHHNWTMSLEDSHKDNSVIILETPSTSQVGSIKTGPVIRSVSQKDQSFRINNAINIYEWTIDGLTEYNILNTLQHMTMVSTAYQTALDSADEAIVEILTFGFSGQLKSWWDNYVSEEEKHEILTAVKTDAEGNIITEKGKPFLDAVNTLIMAIIKHFIGDPSIWKDRSGGLLYNLKCRTLGDLRWYKDTFLTRVYTQDYSNQPFWKEKFLAGLPKSIAPQGPNFSNNPRETRTCFKCGRQGHLAKFCNISSKVRELSLDPTILDQLNNLFVNSSDSDEEDNQSSSEDIQADDDLSSFDESSESPLINVIHNDEQNLLLDALKSIQDPHERDEYLEKLKKLLHKPKSTHSDNRFVSNKFDLTQTLKRLEKSSAKCVTIQDLQTEICFLKSEVPDLKQKQYFLNHIENRVSNLHDRFQNIICSDLPNAFWNRKKHMVSLPYEKDSTDRQISTKARPIRMSHELVSHCQNEIKDLLSKGLIKKGKSPWSCTAFYVNKASEIERGAPWLVIN</sequence>
<dbReference type="InterPro" id="IPR056010">
    <property type="entry name" value="DUF7588"/>
</dbReference>
<dbReference type="InterPro" id="IPR056648">
    <property type="entry name" value="DUF7746"/>
</dbReference>
<protein>
    <recommendedName>
        <fullName evidence="3">CCHC-type domain-containing protein</fullName>
    </recommendedName>
</protein>
<evidence type="ECO:0000313" key="5">
    <source>
        <dbReference type="Proteomes" id="UP000075243"/>
    </source>
</evidence>
<dbReference type="PANTHER" id="PTHR33054:SF9">
    <property type="entry name" value="CCHC-TYPE DOMAIN-CONTAINING PROTEIN"/>
    <property type="match status" value="1"/>
</dbReference>
<dbReference type="Gramene" id="C.cajan_31512.t">
    <property type="protein sequence ID" value="C.cajan_31512.t"/>
    <property type="gene ID" value="C.cajan_31512"/>
</dbReference>
<feature type="compositionally biased region" description="Acidic residues" evidence="2">
    <location>
        <begin position="481"/>
        <end position="492"/>
    </location>
</feature>
<proteinExistence type="predicted"/>
<feature type="domain" description="CCHC-type" evidence="3">
    <location>
        <begin position="427"/>
        <end position="440"/>
    </location>
</feature>
<dbReference type="GO" id="GO:0003676">
    <property type="term" value="F:nucleic acid binding"/>
    <property type="evidence" value="ECO:0007669"/>
    <property type="project" value="InterPro"/>
</dbReference>
<evidence type="ECO:0000259" key="3">
    <source>
        <dbReference type="PROSITE" id="PS50158"/>
    </source>
</evidence>
<dbReference type="Gene3D" id="3.10.10.10">
    <property type="entry name" value="HIV Type 1 Reverse Transcriptase, subunit A, domain 1"/>
    <property type="match status" value="1"/>
</dbReference>
<keyword evidence="1" id="KW-0863">Zinc-finger</keyword>
<dbReference type="PROSITE" id="PS50158">
    <property type="entry name" value="ZF_CCHC"/>
    <property type="match status" value="1"/>
</dbReference>
<dbReference type="EMBL" id="KQ483626">
    <property type="protein sequence ID" value="KYP44417.1"/>
    <property type="molecule type" value="Genomic_DNA"/>
</dbReference>
<evidence type="ECO:0000256" key="2">
    <source>
        <dbReference type="SAM" id="MobiDB-lite"/>
    </source>
</evidence>
<dbReference type="PANTHER" id="PTHR33054">
    <property type="entry name" value="CCHC-TYPE DOMAIN-CONTAINING PROTEIN"/>
    <property type="match status" value="1"/>
</dbReference>
<gene>
    <name evidence="4" type="ORF">KK1_034051</name>
</gene>
<feature type="region of interest" description="Disordered" evidence="2">
    <location>
        <begin position="466"/>
        <end position="492"/>
    </location>
</feature>
<dbReference type="Pfam" id="PF24496">
    <property type="entry name" value="DUF7588"/>
    <property type="match status" value="1"/>
</dbReference>
<dbReference type="GO" id="GO:0008270">
    <property type="term" value="F:zinc ion binding"/>
    <property type="evidence" value="ECO:0007669"/>
    <property type="project" value="UniProtKB-KW"/>
</dbReference>
<dbReference type="Pfam" id="PF24925">
    <property type="entry name" value="DUF7746"/>
    <property type="match status" value="1"/>
</dbReference>
<dbReference type="AlphaFoldDB" id="A0A151RPB4"/>
<accession>A0A151RPB4</accession>
<keyword evidence="1" id="KW-0862">Zinc</keyword>